<evidence type="ECO:0000313" key="1">
    <source>
        <dbReference type="EMBL" id="GBN84367.1"/>
    </source>
</evidence>
<dbReference type="AlphaFoldDB" id="A0A4Y2S8J3"/>
<name>A0A4Y2S8J3_ARAVE</name>
<accession>A0A4Y2S8J3</accession>
<dbReference type="Proteomes" id="UP000499080">
    <property type="component" value="Unassembled WGS sequence"/>
</dbReference>
<keyword evidence="2" id="KW-1185">Reference proteome</keyword>
<dbReference type="EMBL" id="BGPR01020329">
    <property type="protein sequence ID" value="GBN84367.1"/>
    <property type="molecule type" value="Genomic_DNA"/>
</dbReference>
<protein>
    <submittedName>
        <fullName evidence="1">Uncharacterized protein</fullName>
    </submittedName>
</protein>
<proteinExistence type="predicted"/>
<reference evidence="1 2" key="1">
    <citation type="journal article" date="2019" name="Sci. Rep.">
        <title>Orb-weaving spider Araneus ventricosus genome elucidates the spidroin gene catalogue.</title>
        <authorList>
            <person name="Kono N."/>
            <person name="Nakamura H."/>
            <person name="Ohtoshi R."/>
            <person name="Moran D.A.P."/>
            <person name="Shinohara A."/>
            <person name="Yoshida Y."/>
            <person name="Fujiwara M."/>
            <person name="Mori M."/>
            <person name="Tomita M."/>
            <person name="Arakawa K."/>
        </authorList>
    </citation>
    <scope>NUCLEOTIDE SEQUENCE [LARGE SCALE GENOMIC DNA]</scope>
</reference>
<organism evidence="1 2">
    <name type="scientific">Araneus ventricosus</name>
    <name type="common">Orbweaver spider</name>
    <name type="synonym">Epeira ventricosa</name>
    <dbReference type="NCBI Taxonomy" id="182803"/>
    <lineage>
        <taxon>Eukaryota</taxon>
        <taxon>Metazoa</taxon>
        <taxon>Ecdysozoa</taxon>
        <taxon>Arthropoda</taxon>
        <taxon>Chelicerata</taxon>
        <taxon>Arachnida</taxon>
        <taxon>Araneae</taxon>
        <taxon>Araneomorphae</taxon>
        <taxon>Entelegynae</taxon>
        <taxon>Araneoidea</taxon>
        <taxon>Araneidae</taxon>
        <taxon>Araneus</taxon>
    </lineage>
</organism>
<comment type="caution">
    <text evidence="1">The sequence shown here is derived from an EMBL/GenBank/DDBJ whole genome shotgun (WGS) entry which is preliminary data.</text>
</comment>
<sequence>MESGFEPGALWPRSRDLSSRPPLPRELRNKKIRLNLLPFFTSKFCNFQETFSISEFHLLSSATKAFFIPTGQDLILYSTVNPTGVLVSCTLNLSSVKRPPADVERSFGGGERVPVQVLFSISDRSSKLRGPSQNNPRVASEKDVHLTKLNKLDAEKFGSHLAKLEIDRHS</sequence>
<gene>
    <name evidence="1" type="ORF">AVEN_70146_1</name>
</gene>
<evidence type="ECO:0000313" key="2">
    <source>
        <dbReference type="Proteomes" id="UP000499080"/>
    </source>
</evidence>